<protein>
    <submittedName>
        <fullName evidence="4">Smad binding</fullName>
    </submittedName>
</protein>
<dbReference type="InterPro" id="IPR037000">
    <property type="entry name" value="Ski_DNA-bd_sf"/>
</dbReference>
<feature type="domain" description="c-SKI SMAD4-binding" evidence="3">
    <location>
        <begin position="275"/>
        <end position="369"/>
    </location>
</feature>
<evidence type="ECO:0000313" key="4">
    <source>
        <dbReference type="EMBL" id="KAH9420558.1"/>
    </source>
</evidence>
<dbReference type="Proteomes" id="UP000887458">
    <property type="component" value="Unassembled WGS sequence"/>
</dbReference>
<feature type="compositionally biased region" description="Polar residues" evidence="2">
    <location>
        <begin position="489"/>
        <end position="509"/>
    </location>
</feature>
<dbReference type="Pfam" id="PF08782">
    <property type="entry name" value="c-SKI_SMAD_bind"/>
    <property type="match status" value="1"/>
</dbReference>
<organism evidence="4 5">
    <name type="scientific">Dermatophagoides pteronyssinus</name>
    <name type="common">European house dust mite</name>
    <dbReference type="NCBI Taxonomy" id="6956"/>
    <lineage>
        <taxon>Eukaryota</taxon>
        <taxon>Metazoa</taxon>
        <taxon>Ecdysozoa</taxon>
        <taxon>Arthropoda</taxon>
        <taxon>Chelicerata</taxon>
        <taxon>Arachnida</taxon>
        <taxon>Acari</taxon>
        <taxon>Acariformes</taxon>
        <taxon>Sarcoptiformes</taxon>
        <taxon>Astigmata</taxon>
        <taxon>Psoroptidia</taxon>
        <taxon>Analgoidea</taxon>
        <taxon>Pyroglyphidae</taxon>
        <taxon>Dermatophagoidinae</taxon>
        <taxon>Dermatophagoides</taxon>
    </lineage>
</organism>
<feature type="region of interest" description="Disordered" evidence="2">
    <location>
        <begin position="629"/>
        <end position="691"/>
    </location>
</feature>
<dbReference type="PANTHER" id="PTHR10005:SF26">
    <property type="entry name" value="CORL"/>
    <property type="match status" value="1"/>
</dbReference>
<feature type="compositionally biased region" description="Basic residues" evidence="2">
    <location>
        <begin position="391"/>
        <end position="400"/>
    </location>
</feature>
<dbReference type="InterPro" id="IPR010919">
    <property type="entry name" value="SAND-like_dom_sf"/>
</dbReference>
<accession>A0ABQ8JDN3</accession>
<evidence type="ECO:0000256" key="2">
    <source>
        <dbReference type="SAM" id="MobiDB-lite"/>
    </source>
</evidence>
<feature type="compositionally biased region" description="Low complexity" evidence="2">
    <location>
        <begin position="401"/>
        <end position="410"/>
    </location>
</feature>
<name>A0ABQ8JDN3_DERPT</name>
<gene>
    <name evidence="4" type="primary">SKOR2</name>
    <name evidence="4" type="ORF">DERP_000984</name>
</gene>
<feature type="compositionally biased region" description="Acidic residues" evidence="2">
    <location>
        <begin position="459"/>
        <end position="469"/>
    </location>
</feature>
<dbReference type="PANTHER" id="PTHR10005">
    <property type="entry name" value="SKI ONCOGENE-RELATED"/>
    <property type="match status" value="1"/>
</dbReference>
<evidence type="ECO:0000256" key="1">
    <source>
        <dbReference type="ARBA" id="ARBA00009513"/>
    </source>
</evidence>
<feature type="compositionally biased region" description="Polar residues" evidence="2">
    <location>
        <begin position="58"/>
        <end position="75"/>
    </location>
</feature>
<dbReference type="CDD" id="cd21080">
    <property type="entry name" value="DHD_Skor"/>
    <property type="match status" value="1"/>
</dbReference>
<dbReference type="InterPro" id="IPR009061">
    <property type="entry name" value="DNA-bd_dom_put_sf"/>
</dbReference>
<dbReference type="Gene3D" id="3.10.260.20">
    <property type="entry name" value="Ski"/>
    <property type="match status" value="1"/>
</dbReference>
<feature type="compositionally biased region" description="Low complexity" evidence="2">
    <location>
        <begin position="893"/>
        <end position="905"/>
    </location>
</feature>
<proteinExistence type="inferred from homology"/>
<dbReference type="Pfam" id="PF02437">
    <property type="entry name" value="Ski_Sno_DHD"/>
    <property type="match status" value="1"/>
</dbReference>
<evidence type="ECO:0000259" key="3">
    <source>
        <dbReference type="SMART" id="SM01046"/>
    </source>
</evidence>
<feature type="compositionally biased region" description="Low complexity" evidence="2">
    <location>
        <begin position="417"/>
        <end position="428"/>
    </location>
</feature>
<dbReference type="InterPro" id="IPR003380">
    <property type="entry name" value="SKI/SNO/DAC"/>
</dbReference>
<dbReference type="Gene3D" id="3.10.390.10">
    <property type="entry name" value="SAND domain-like"/>
    <property type="match status" value="1"/>
</dbReference>
<evidence type="ECO:0000313" key="5">
    <source>
        <dbReference type="Proteomes" id="UP000887458"/>
    </source>
</evidence>
<feature type="compositionally biased region" description="Basic and acidic residues" evidence="2">
    <location>
        <begin position="1151"/>
        <end position="1161"/>
    </location>
</feature>
<feature type="compositionally biased region" description="Basic and acidic residues" evidence="2">
    <location>
        <begin position="439"/>
        <end position="458"/>
    </location>
</feature>
<comment type="caution">
    <text evidence="4">The sequence shown here is derived from an EMBL/GenBank/DDBJ whole genome shotgun (WGS) entry which is preliminary data.</text>
</comment>
<feature type="compositionally biased region" description="Low complexity" evidence="2">
    <location>
        <begin position="76"/>
        <end position="89"/>
    </location>
</feature>
<feature type="compositionally biased region" description="Low complexity" evidence="2">
    <location>
        <begin position="144"/>
        <end position="154"/>
    </location>
</feature>
<dbReference type="SUPFAM" id="SSF63763">
    <property type="entry name" value="SAND domain-like"/>
    <property type="match status" value="1"/>
</dbReference>
<sequence length="1210" mass="134016">MENTNSNNLQISPPSTYSIQKNHFHFEESSQLIESKQPPAETSSSASMLFSNNTVVGYSHQHSSTSNDNQDPNPETTNSTANNSTSHASIPLQHPGHLNNNNNHHTITTTSAQQQQNQFSLANHHNHSKIINSSSSHQDKHQSESSASSSASVSPPIQVGSGPLVNTVGNDVRNVMLYGIPIVSLLMDGQERLCLAQISNTLLKNFSYNEIHNRRVALGITCVQCTPVQLELLRRAGAMPVSSRRCGMITKREAERLCKSFLAETEPPKLPESFSFDVYHCCAWGCRGSFTPSRYNSSRAKCIKCSYCALFFSPNKFIFHSHRLPTSKYIQPDAANFNSWRRHIKLVGNPDEPSDHIIYAWEDVKAMFNGGSRKRAMTSTLHSFTKNQEHHNHHHNHHSHSTNPNTSRSSIGKDQTKPTTSRTSSKQSKNSKNKLHNNNNDDKDSIPLKSIDDSHLDDKQEDIDDEDDEDIECDVDSLDDDYRAVQSILSNSNDNFTNQQYQYSNTPKTSGHHVHTLIDNSAKNFPSESVSLAVDNASSSAAESSSSSSLNDIVDNNRNGLIKNFLFDGYPNTSCFNNNNNNNNSAQFDRQTPFGFTNKTFKPIIQPSALATSSSTAIAAAIFSSVATAKGSPSSSSSSSSSSASSIPQQQQQPPLSTAMASSPPSSSRLTSPTLSHSSASSPPPTHQVQPSKALINNDINTSLVFDYDHHHHPHHLHHQHSASKLIQDKMNQRWLQNLNHSSPSTTNDSIYNYNLNESSSRINDNRCRMPPIVTNTSTISSSDSSLFSSSSGLNRSAESIITMSNPAILSSLLSTNNNNTTRDSCPAFGSYVPPSSIRSTNVDNPNSNLITPSDNLAEIMWKACMASNVRATLPYANLFWPSLPPPPPPVSALPTSSSSLPTSSRTFMDRDSSPDSTQIMEENGALSKQRPIINRQSNNPTIMPEIFPSFLPNLIGQNSRLFPPSTQQCCPQSPNYLGRMINEFSGGQSSNQTNSMLRFVTTPRQPLPSKAEQFNLMTNNTIPSSLTTFESFKNRLTEDVFLFNRNIDPVNTFRTPFHSFKQTDFMIDHRNSQDLYAKHYDEENNTAKNQSNNQTTTNKRKSTTQENDSTKKNGKKNKRSFLAISTLVSDNDRSGLIDLSRNVKPTASVKENDRKMKENESNNDDDDDDNQESQEKIVPIDFSANGDNNNIAEIINNSMDKQHIELTTE</sequence>
<dbReference type="SUPFAM" id="SSF46955">
    <property type="entry name" value="Putative DNA-binding domain"/>
    <property type="match status" value="1"/>
</dbReference>
<reference evidence="4 5" key="2">
    <citation type="journal article" date="2022" name="Mol. Biol. Evol.">
        <title>Comparative Genomics Reveals Insights into the Divergent Evolution of Astigmatic Mites and Household Pest Adaptations.</title>
        <authorList>
            <person name="Xiong Q."/>
            <person name="Wan A.T."/>
            <person name="Liu X."/>
            <person name="Fung C.S."/>
            <person name="Xiao X."/>
            <person name="Malainual N."/>
            <person name="Hou J."/>
            <person name="Wang L."/>
            <person name="Wang M."/>
            <person name="Yang K.Y."/>
            <person name="Cui Y."/>
            <person name="Leung E.L."/>
            <person name="Nong W."/>
            <person name="Shin S.K."/>
            <person name="Au S.W."/>
            <person name="Jeong K.Y."/>
            <person name="Chew F.T."/>
            <person name="Hui J.H."/>
            <person name="Leung T.F."/>
            <person name="Tungtrongchitr A."/>
            <person name="Zhong N."/>
            <person name="Liu Z."/>
            <person name="Tsui S.K."/>
        </authorList>
    </citation>
    <scope>NUCLEOTIDE SEQUENCE [LARGE SCALE GENOMIC DNA]</scope>
    <source>
        <strain evidence="4">Derp</strain>
    </source>
</reference>
<reference evidence="4 5" key="1">
    <citation type="journal article" date="2018" name="J. Allergy Clin. Immunol.">
        <title>High-quality assembly of Dermatophagoides pteronyssinus genome and transcriptome reveals a wide range of novel allergens.</title>
        <authorList>
            <person name="Liu X.Y."/>
            <person name="Yang K.Y."/>
            <person name="Wang M.Q."/>
            <person name="Kwok J.S."/>
            <person name="Zeng X."/>
            <person name="Yang Z."/>
            <person name="Xiao X.J."/>
            <person name="Lau C.P."/>
            <person name="Li Y."/>
            <person name="Huang Z.M."/>
            <person name="Ba J.G."/>
            <person name="Yim A.K."/>
            <person name="Ouyang C.Y."/>
            <person name="Ngai S.M."/>
            <person name="Chan T.F."/>
            <person name="Leung E.L."/>
            <person name="Liu L."/>
            <person name="Liu Z.G."/>
            <person name="Tsui S.K."/>
        </authorList>
    </citation>
    <scope>NUCLEOTIDE SEQUENCE [LARGE SCALE GENOMIC DNA]</scope>
    <source>
        <strain evidence="4">Derp</strain>
    </source>
</reference>
<dbReference type="EMBL" id="NJHN03000047">
    <property type="protein sequence ID" value="KAH9420558.1"/>
    <property type="molecule type" value="Genomic_DNA"/>
</dbReference>
<feature type="region of interest" description="Disordered" evidence="2">
    <location>
        <begin position="1084"/>
        <end position="1119"/>
    </location>
</feature>
<feature type="region of interest" description="Disordered" evidence="2">
    <location>
        <begin position="58"/>
        <end position="105"/>
    </location>
</feature>
<feature type="region of interest" description="Disordered" evidence="2">
    <location>
        <begin position="489"/>
        <end position="513"/>
    </location>
</feature>
<feature type="region of interest" description="Disordered" evidence="2">
    <location>
        <begin position="130"/>
        <end position="164"/>
    </location>
</feature>
<feature type="region of interest" description="Disordered" evidence="2">
    <location>
        <begin position="386"/>
        <end position="469"/>
    </location>
</feature>
<feature type="region of interest" description="Disordered" evidence="2">
    <location>
        <begin position="889"/>
        <end position="918"/>
    </location>
</feature>
<feature type="compositionally biased region" description="Low complexity" evidence="2">
    <location>
        <begin position="1087"/>
        <end position="1098"/>
    </location>
</feature>
<keyword evidence="5" id="KW-1185">Reference proteome</keyword>
<dbReference type="InterPro" id="IPR014890">
    <property type="entry name" value="c-SKI_SMAD4-bd_dom"/>
</dbReference>
<comment type="similarity">
    <text evidence="1">Belongs to the SKI family.</text>
</comment>
<feature type="compositionally biased region" description="Acidic residues" evidence="2">
    <location>
        <begin position="1162"/>
        <end position="1173"/>
    </location>
</feature>
<feature type="region of interest" description="Disordered" evidence="2">
    <location>
        <begin position="1140"/>
        <end position="1189"/>
    </location>
</feature>
<dbReference type="SMART" id="SM01046">
    <property type="entry name" value="c-SKI_SMAD_bind"/>
    <property type="match status" value="1"/>
</dbReference>
<feature type="compositionally biased region" description="Low complexity" evidence="2">
    <location>
        <begin position="629"/>
        <end position="681"/>
    </location>
</feature>
<dbReference type="InterPro" id="IPR023216">
    <property type="entry name" value="Tscrpt_reg_SKI_SnoN"/>
</dbReference>